<accession>A0A1Y1S1R5</accession>
<evidence type="ECO:0000256" key="3">
    <source>
        <dbReference type="ARBA" id="ARBA00023136"/>
    </source>
</evidence>
<name>A0A1Y1S1R5_9SPIO</name>
<evidence type="ECO:0000313" key="7">
    <source>
        <dbReference type="Proteomes" id="UP000192343"/>
    </source>
</evidence>
<dbReference type="Proteomes" id="UP000192343">
    <property type="component" value="Unassembled WGS sequence"/>
</dbReference>
<dbReference type="EMBL" id="MWQY01000004">
    <property type="protein sequence ID" value="ORC36878.1"/>
    <property type="molecule type" value="Genomic_DNA"/>
</dbReference>
<feature type="transmembrane region" description="Helical" evidence="4">
    <location>
        <begin position="77"/>
        <end position="95"/>
    </location>
</feature>
<dbReference type="OrthoDB" id="243622at2"/>
<feature type="transmembrane region" description="Helical" evidence="4">
    <location>
        <begin position="252"/>
        <end position="271"/>
    </location>
</feature>
<sequence length="403" mass="43924">MNEYTKTEGRIIRLTIAGHGFTHFFEGAIPPLIPLLMLSFGVDYFRIGIVVTVFSYAYGLGSLPAGFITDKIGSKGLISLFFFGTSILSLTVVLVNGYYAFLIVMGAIGLTGSVYHPTANTLISHRVRNRGRAYGIHGISGSLSLALTPAIAALMGARFGWKSAYLAAGLVGIFLAFYSLTLPEDRIKREPDGKPDIREAAEEELPSKMFLVAFFISAASLGMAYRGIMTFLPAYMAENFSLGNSDIDKVSVGGIIATLSLLSGTAGQYITGRIIDRRSPEKIYTLISFAGGSFVLLMSFTRSLPLLLSAICFAFFYFSAQPVQNYILAKHMPPRVRGLGFGAHFFMVFAVGSTAAAISGFLADRYGLSTVYLSMSGFFFLSWIMTLYLVRYTQKTTLHKLET</sequence>
<dbReference type="PANTHER" id="PTHR43129:SF1">
    <property type="entry name" value="FOSMIDOMYCIN RESISTANCE PROTEIN"/>
    <property type="match status" value="1"/>
</dbReference>
<reference evidence="6 7" key="1">
    <citation type="submission" date="2017-03" db="EMBL/GenBank/DDBJ databases">
        <title>Draft Genome sequence of Marispirochaeta sp. strain JC444.</title>
        <authorList>
            <person name="Shivani Y."/>
            <person name="Subhash Y."/>
            <person name="Sasikala C."/>
            <person name="Ramana C."/>
        </authorList>
    </citation>
    <scope>NUCLEOTIDE SEQUENCE [LARGE SCALE GENOMIC DNA]</scope>
    <source>
        <strain evidence="6 7">JC444</strain>
    </source>
</reference>
<keyword evidence="2 4" id="KW-1133">Transmembrane helix</keyword>
<feature type="transmembrane region" description="Helical" evidence="4">
    <location>
        <begin position="283"/>
        <end position="300"/>
    </location>
</feature>
<dbReference type="InterPro" id="IPR020846">
    <property type="entry name" value="MFS_dom"/>
</dbReference>
<dbReference type="Pfam" id="PF07690">
    <property type="entry name" value="MFS_1"/>
    <property type="match status" value="1"/>
</dbReference>
<dbReference type="AlphaFoldDB" id="A0A1Y1S1R5"/>
<dbReference type="InterPro" id="IPR011701">
    <property type="entry name" value="MFS"/>
</dbReference>
<dbReference type="InterPro" id="IPR036259">
    <property type="entry name" value="MFS_trans_sf"/>
</dbReference>
<feature type="transmembrane region" description="Helical" evidence="4">
    <location>
        <begin position="135"/>
        <end position="157"/>
    </location>
</feature>
<dbReference type="SUPFAM" id="SSF103473">
    <property type="entry name" value="MFS general substrate transporter"/>
    <property type="match status" value="1"/>
</dbReference>
<dbReference type="PANTHER" id="PTHR43129">
    <property type="entry name" value="FOSMIDOMYCIN RESISTANCE PROTEIN"/>
    <property type="match status" value="1"/>
</dbReference>
<dbReference type="STRING" id="1963862.B4O97_04435"/>
<feature type="transmembrane region" description="Helical" evidence="4">
    <location>
        <begin position="210"/>
        <end position="232"/>
    </location>
</feature>
<dbReference type="GO" id="GO:0005886">
    <property type="term" value="C:plasma membrane"/>
    <property type="evidence" value="ECO:0007669"/>
    <property type="project" value="TreeGrafter"/>
</dbReference>
<keyword evidence="7" id="KW-1185">Reference proteome</keyword>
<proteinExistence type="predicted"/>
<feature type="transmembrane region" description="Helical" evidence="4">
    <location>
        <begin position="306"/>
        <end position="329"/>
    </location>
</feature>
<feature type="domain" description="Major facilitator superfamily (MFS) profile" evidence="5">
    <location>
        <begin position="11"/>
        <end position="394"/>
    </location>
</feature>
<organism evidence="6 7">
    <name type="scientific">Marispirochaeta aestuarii</name>
    <dbReference type="NCBI Taxonomy" id="1963862"/>
    <lineage>
        <taxon>Bacteria</taxon>
        <taxon>Pseudomonadati</taxon>
        <taxon>Spirochaetota</taxon>
        <taxon>Spirochaetia</taxon>
        <taxon>Spirochaetales</taxon>
        <taxon>Spirochaetaceae</taxon>
        <taxon>Marispirochaeta</taxon>
    </lineage>
</organism>
<feature type="transmembrane region" description="Helical" evidence="4">
    <location>
        <begin position="163"/>
        <end position="180"/>
    </location>
</feature>
<dbReference type="RefSeq" id="WP_083048716.1">
    <property type="nucleotide sequence ID" value="NZ_MWQY01000004.1"/>
</dbReference>
<evidence type="ECO:0000259" key="5">
    <source>
        <dbReference type="PROSITE" id="PS50850"/>
    </source>
</evidence>
<feature type="transmembrane region" description="Helical" evidence="4">
    <location>
        <begin position="44"/>
        <end position="65"/>
    </location>
</feature>
<protein>
    <recommendedName>
        <fullName evidence="5">Major facilitator superfamily (MFS) profile domain-containing protein</fullName>
    </recommendedName>
</protein>
<keyword evidence="1 4" id="KW-0812">Transmembrane</keyword>
<evidence type="ECO:0000256" key="1">
    <source>
        <dbReference type="ARBA" id="ARBA00022692"/>
    </source>
</evidence>
<dbReference type="PROSITE" id="PS50850">
    <property type="entry name" value="MFS"/>
    <property type="match status" value="1"/>
</dbReference>
<feature type="transmembrane region" description="Helical" evidence="4">
    <location>
        <begin position="369"/>
        <end position="390"/>
    </location>
</feature>
<feature type="transmembrane region" description="Helical" evidence="4">
    <location>
        <begin position="341"/>
        <end position="363"/>
    </location>
</feature>
<feature type="transmembrane region" description="Helical" evidence="4">
    <location>
        <begin position="101"/>
        <end position="123"/>
    </location>
</feature>
<dbReference type="Gene3D" id="1.20.1250.20">
    <property type="entry name" value="MFS general substrate transporter like domains"/>
    <property type="match status" value="1"/>
</dbReference>
<evidence type="ECO:0000256" key="4">
    <source>
        <dbReference type="SAM" id="Phobius"/>
    </source>
</evidence>
<gene>
    <name evidence="6" type="ORF">B4O97_04435</name>
</gene>
<dbReference type="CDD" id="cd17325">
    <property type="entry name" value="MFS_MdtG_SLC18_like"/>
    <property type="match status" value="1"/>
</dbReference>
<keyword evidence="3 4" id="KW-0472">Membrane</keyword>
<evidence type="ECO:0000313" key="6">
    <source>
        <dbReference type="EMBL" id="ORC36878.1"/>
    </source>
</evidence>
<dbReference type="GO" id="GO:0022857">
    <property type="term" value="F:transmembrane transporter activity"/>
    <property type="evidence" value="ECO:0007669"/>
    <property type="project" value="InterPro"/>
</dbReference>
<comment type="caution">
    <text evidence="6">The sequence shown here is derived from an EMBL/GenBank/DDBJ whole genome shotgun (WGS) entry which is preliminary data.</text>
</comment>
<evidence type="ECO:0000256" key="2">
    <source>
        <dbReference type="ARBA" id="ARBA00022989"/>
    </source>
</evidence>